<feature type="binding site" evidence="1">
    <location>
        <position position="331"/>
    </location>
    <ligand>
        <name>Mn(2+)</name>
        <dbReference type="ChEBI" id="CHEBI:29035"/>
        <label>2</label>
    </ligand>
</feature>
<dbReference type="PIRSF" id="PIRSF005962">
    <property type="entry name" value="Pept_M20D_amidohydro"/>
    <property type="match status" value="1"/>
</dbReference>
<keyword evidence="1" id="KW-0464">Manganese</keyword>
<keyword evidence="1" id="KW-0479">Metal-binding</keyword>
<protein>
    <submittedName>
        <fullName evidence="3">Amidohydrolase</fullName>
    </submittedName>
</protein>
<dbReference type="Pfam" id="PF01546">
    <property type="entry name" value="Peptidase_M20"/>
    <property type="match status" value="1"/>
</dbReference>
<keyword evidence="4" id="KW-1185">Reference proteome</keyword>
<dbReference type="InterPro" id="IPR011650">
    <property type="entry name" value="Peptidase_M20_dimer"/>
</dbReference>
<feature type="binding site" evidence="1">
    <location>
        <position position="143"/>
    </location>
    <ligand>
        <name>Mn(2+)</name>
        <dbReference type="ChEBI" id="CHEBI:29035"/>
        <label>2</label>
    </ligand>
</feature>
<sequence length="358" mass="39857">MALHRIPELGFQEFKTKAYLLSKVADYECQIHHVGATGLVLYFDNQRESTIAFRTDIDALPITEATDLSFQSEHLGYMHACGHDGHMAMLLELASYVNQQRSMLKHNVVLIFQPSEEISGGAQSIVDSGLLDTYQVKAIFGFHLWPGLTPGEVFSRSGGMMAQSSETDIVVHGKSAHIASHEEGIDALEIGTRLLTDIYDFDRGVAADQYHLLKFGEIHGGTIRNVLAETVTISGSIRSYSETTQRYFKDALEQLADTYRRGNGCQIEFKYNDGYPAVINDQTLFEQVKAVVPTLTELPQPVLQAEDFGVYTQQYPCVFFFLGVGEVPPLHNPQFDFDMALLDVGVATYCQLLAINLE</sequence>
<feature type="domain" description="Peptidase M20 dimerisation" evidence="2">
    <location>
        <begin position="168"/>
        <end position="258"/>
    </location>
</feature>
<feature type="binding site" evidence="1">
    <location>
        <position position="83"/>
    </location>
    <ligand>
        <name>Mn(2+)</name>
        <dbReference type="ChEBI" id="CHEBI:29035"/>
        <label>2</label>
    </ligand>
</feature>
<dbReference type="NCBIfam" id="TIGR01891">
    <property type="entry name" value="amidohydrolases"/>
    <property type="match status" value="1"/>
</dbReference>
<dbReference type="InterPro" id="IPR002933">
    <property type="entry name" value="Peptidase_M20"/>
</dbReference>
<dbReference type="Pfam" id="PF07687">
    <property type="entry name" value="M20_dimer"/>
    <property type="match status" value="1"/>
</dbReference>
<accession>A0A940STH4</accession>
<comment type="cofactor">
    <cofactor evidence="1">
        <name>Mn(2+)</name>
        <dbReference type="ChEBI" id="CHEBI:29035"/>
    </cofactor>
    <text evidence="1">The Mn(2+) ion enhances activity.</text>
</comment>
<feature type="binding site" evidence="1">
    <location>
        <position position="81"/>
    </location>
    <ligand>
        <name>Mn(2+)</name>
        <dbReference type="ChEBI" id="CHEBI:29035"/>
        <label>2</label>
    </ligand>
</feature>
<dbReference type="Gene3D" id="3.30.70.360">
    <property type="match status" value="1"/>
</dbReference>
<feature type="binding site" evidence="1">
    <location>
        <position position="117"/>
    </location>
    <ligand>
        <name>Mn(2+)</name>
        <dbReference type="ChEBI" id="CHEBI:29035"/>
        <label>2</label>
    </ligand>
</feature>
<dbReference type="Proteomes" id="UP000674938">
    <property type="component" value="Unassembled WGS sequence"/>
</dbReference>
<reference evidence="3" key="1">
    <citation type="submission" date="2020-12" db="EMBL/GenBank/DDBJ databases">
        <title>Vagococcus allomyrinae sp. nov. and Enterococcus lavae sp. nov., isolated from the larvae of Allomyrina dichotoma.</title>
        <authorList>
            <person name="Lee S.D."/>
        </authorList>
    </citation>
    <scope>NUCLEOTIDE SEQUENCE</scope>
    <source>
        <strain evidence="3">BWB3-3</strain>
    </source>
</reference>
<dbReference type="InterPro" id="IPR017439">
    <property type="entry name" value="Amidohydrolase"/>
</dbReference>
<organism evidence="3 4">
    <name type="scientific">Vagococcus allomyrinae</name>
    <dbReference type="NCBI Taxonomy" id="2794353"/>
    <lineage>
        <taxon>Bacteria</taxon>
        <taxon>Bacillati</taxon>
        <taxon>Bacillota</taxon>
        <taxon>Bacilli</taxon>
        <taxon>Lactobacillales</taxon>
        <taxon>Enterococcaceae</taxon>
        <taxon>Vagococcus</taxon>
    </lineage>
</organism>
<dbReference type="Gene3D" id="3.40.630.10">
    <property type="entry name" value="Zn peptidases"/>
    <property type="match status" value="1"/>
</dbReference>
<dbReference type="AlphaFoldDB" id="A0A940STH4"/>
<evidence type="ECO:0000313" key="3">
    <source>
        <dbReference type="EMBL" id="MBP1039689.1"/>
    </source>
</evidence>
<evidence type="ECO:0000313" key="4">
    <source>
        <dbReference type="Proteomes" id="UP000674938"/>
    </source>
</evidence>
<proteinExistence type="predicted"/>
<dbReference type="PANTHER" id="PTHR11014">
    <property type="entry name" value="PEPTIDASE M20 FAMILY MEMBER"/>
    <property type="match status" value="1"/>
</dbReference>
<comment type="caution">
    <text evidence="3">The sequence shown here is derived from an EMBL/GenBank/DDBJ whole genome shotgun (WGS) entry which is preliminary data.</text>
</comment>
<dbReference type="InterPro" id="IPR036264">
    <property type="entry name" value="Bact_exopeptidase_dim_dom"/>
</dbReference>
<dbReference type="GO" id="GO:0016787">
    <property type="term" value="F:hydrolase activity"/>
    <property type="evidence" value="ECO:0007669"/>
    <property type="project" value="InterPro"/>
</dbReference>
<name>A0A940STH4_9ENTE</name>
<dbReference type="EMBL" id="JAEEGA010000001">
    <property type="protein sequence ID" value="MBP1039689.1"/>
    <property type="molecule type" value="Genomic_DNA"/>
</dbReference>
<dbReference type="GO" id="GO:0046872">
    <property type="term" value="F:metal ion binding"/>
    <property type="evidence" value="ECO:0007669"/>
    <property type="project" value="UniProtKB-KW"/>
</dbReference>
<evidence type="ECO:0000256" key="1">
    <source>
        <dbReference type="PIRSR" id="PIRSR005962-1"/>
    </source>
</evidence>
<gene>
    <name evidence="3" type="ORF">I6N95_01580</name>
</gene>
<dbReference type="SUPFAM" id="SSF53187">
    <property type="entry name" value="Zn-dependent exopeptidases"/>
    <property type="match status" value="1"/>
</dbReference>
<dbReference type="PANTHER" id="PTHR11014:SF63">
    <property type="entry name" value="METALLOPEPTIDASE, PUTATIVE (AFU_ORTHOLOGUE AFUA_6G09600)-RELATED"/>
    <property type="match status" value="1"/>
</dbReference>
<evidence type="ECO:0000259" key="2">
    <source>
        <dbReference type="Pfam" id="PF07687"/>
    </source>
</evidence>
<dbReference type="SUPFAM" id="SSF55031">
    <property type="entry name" value="Bacterial exopeptidase dimerisation domain"/>
    <property type="match status" value="1"/>
</dbReference>
<dbReference type="CDD" id="cd03886">
    <property type="entry name" value="M20_Acy1"/>
    <property type="match status" value="1"/>
</dbReference>